<reference evidence="2" key="1">
    <citation type="submission" date="2018-06" db="EMBL/GenBank/DDBJ databases">
        <authorList>
            <consortium name="Pathogen Informatics"/>
        </authorList>
    </citation>
    <scope>NUCLEOTIDE SEQUENCE [LARGE SCALE GENOMIC DNA]</scope>
    <source>
        <strain evidence="2">NCTC10132</strain>
    </source>
</reference>
<feature type="non-terminal residue" evidence="1">
    <location>
        <position position="74"/>
    </location>
</feature>
<dbReference type="KEGG" id="medw:NCTC10132_01130"/>
<gene>
    <name evidence="1" type="ORF">NCTC10132_01130</name>
</gene>
<accession>A0A3B0PLS1</accession>
<evidence type="ECO:0000313" key="2">
    <source>
        <dbReference type="Proteomes" id="UP000257559"/>
    </source>
</evidence>
<protein>
    <submittedName>
        <fullName evidence="1">Uncharacterized protein</fullName>
    </submittedName>
</protein>
<name>A0A3B0PLS1_9BACT</name>
<evidence type="ECO:0000313" key="1">
    <source>
        <dbReference type="EMBL" id="SYV97762.1"/>
    </source>
</evidence>
<proteinExistence type="predicted"/>
<sequence length="74" mass="7986">MLTLIPATSAAWGFSPTDLNLNPHLVFLNANQETAATTITITNLSETKFSHVPVADDIANSGLFLNSIIVPTFW</sequence>
<dbReference type="AlphaFoldDB" id="A0A3B0PLS1"/>
<keyword evidence="2" id="KW-1185">Reference proteome</keyword>
<dbReference type="Proteomes" id="UP000257559">
    <property type="component" value="Chromosome"/>
</dbReference>
<dbReference type="EMBL" id="LS991951">
    <property type="protein sequence ID" value="SYV97762.1"/>
    <property type="molecule type" value="Genomic_DNA"/>
</dbReference>
<organism evidence="1 2">
    <name type="scientific">Mycoplasmopsis edwardii</name>
    <dbReference type="NCBI Taxonomy" id="53558"/>
    <lineage>
        <taxon>Bacteria</taxon>
        <taxon>Bacillati</taxon>
        <taxon>Mycoplasmatota</taxon>
        <taxon>Mycoplasmoidales</taxon>
        <taxon>Metamycoplasmataceae</taxon>
        <taxon>Mycoplasmopsis</taxon>
    </lineage>
</organism>